<dbReference type="GO" id="GO:0004113">
    <property type="term" value="F:2',3'-cyclic-nucleotide 3'-phosphodiesterase activity"/>
    <property type="evidence" value="ECO:0007669"/>
    <property type="project" value="InterPro"/>
</dbReference>
<feature type="short sequence motif" description="HXTX 1" evidence="2">
    <location>
        <begin position="43"/>
        <end position="46"/>
    </location>
</feature>
<comment type="catalytic activity">
    <reaction evidence="2">
        <text>a 3'-end 2',3'-cyclophospho-ribonucleotide-RNA + H2O = a 3'-end 2'-phospho-ribonucleotide-RNA + H(+)</text>
        <dbReference type="Rhea" id="RHEA:11828"/>
        <dbReference type="Rhea" id="RHEA-COMP:10464"/>
        <dbReference type="Rhea" id="RHEA-COMP:17353"/>
        <dbReference type="ChEBI" id="CHEBI:15377"/>
        <dbReference type="ChEBI" id="CHEBI:15378"/>
        <dbReference type="ChEBI" id="CHEBI:83064"/>
        <dbReference type="ChEBI" id="CHEBI:173113"/>
        <dbReference type="EC" id="3.1.4.58"/>
    </reaction>
</comment>
<dbReference type="GO" id="GO:0008664">
    <property type="term" value="F:RNA 2',3'-cyclic 3'-phosphodiesterase activity"/>
    <property type="evidence" value="ECO:0007669"/>
    <property type="project" value="UniProtKB-EC"/>
</dbReference>
<feature type="domain" description="Phosphoesterase HXTX" evidence="3">
    <location>
        <begin position="10"/>
        <end position="94"/>
    </location>
</feature>
<comment type="similarity">
    <text evidence="2">Belongs to the 2H phosphoesterase superfamily. ThpR family.</text>
</comment>
<protein>
    <recommendedName>
        <fullName evidence="2">RNA 2',3'-cyclic phosphodiesterase</fullName>
        <shortName evidence="2">RNA 2',3'-CPDase</shortName>
        <ecNumber evidence="2">3.1.4.58</ecNumber>
    </recommendedName>
</protein>
<dbReference type="InterPro" id="IPR009097">
    <property type="entry name" value="Cyclic_Pdiesterase"/>
</dbReference>
<gene>
    <name evidence="4" type="primary">thpR</name>
    <name evidence="4" type="ORF">FL622_15185</name>
</gene>
<dbReference type="InterPro" id="IPR004175">
    <property type="entry name" value="RNA_CPDase"/>
</dbReference>
<dbReference type="EMBL" id="VJVV01000014">
    <property type="protein sequence ID" value="TRO78812.1"/>
    <property type="molecule type" value="Genomic_DNA"/>
</dbReference>
<comment type="function">
    <text evidence="2">Hydrolyzes RNA 2',3'-cyclic phosphodiester to an RNA 2'-phosphomonoester.</text>
</comment>
<keyword evidence="1 2" id="KW-0378">Hydrolase</keyword>
<dbReference type="NCBIfam" id="TIGR02258">
    <property type="entry name" value="2_5_ligase"/>
    <property type="match status" value="1"/>
</dbReference>
<dbReference type="Proteomes" id="UP000317155">
    <property type="component" value="Unassembled WGS sequence"/>
</dbReference>
<evidence type="ECO:0000259" key="3">
    <source>
        <dbReference type="Pfam" id="PF02834"/>
    </source>
</evidence>
<dbReference type="Pfam" id="PF02834">
    <property type="entry name" value="LigT_PEase"/>
    <property type="match status" value="2"/>
</dbReference>
<dbReference type="InterPro" id="IPR014051">
    <property type="entry name" value="Phosphoesterase_HXTX"/>
</dbReference>
<accession>A0A550J6P9</accession>
<dbReference type="PANTHER" id="PTHR35561">
    <property type="entry name" value="RNA 2',3'-CYCLIC PHOSPHODIESTERASE"/>
    <property type="match status" value="1"/>
</dbReference>
<dbReference type="OrthoDB" id="9793819at2"/>
<evidence type="ECO:0000313" key="5">
    <source>
        <dbReference type="Proteomes" id="UP000317155"/>
    </source>
</evidence>
<dbReference type="PANTHER" id="PTHR35561:SF1">
    <property type="entry name" value="RNA 2',3'-CYCLIC PHOSPHODIESTERASE"/>
    <property type="match status" value="1"/>
</dbReference>
<organism evidence="4 5">
    <name type="scientific">Trichloromonas acetexigens</name>
    <dbReference type="NCBI Taxonomy" id="38815"/>
    <lineage>
        <taxon>Bacteria</taxon>
        <taxon>Pseudomonadati</taxon>
        <taxon>Thermodesulfobacteriota</taxon>
        <taxon>Desulfuromonadia</taxon>
        <taxon>Desulfuromonadales</taxon>
        <taxon>Trichloromonadaceae</taxon>
        <taxon>Trichloromonas</taxon>
    </lineage>
</organism>
<comment type="caution">
    <text evidence="4">The sequence shown here is derived from an EMBL/GenBank/DDBJ whole genome shotgun (WGS) entry which is preliminary data.</text>
</comment>
<dbReference type="SUPFAM" id="SSF55144">
    <property type="entry name" value="LigT-like"/>
    <property type="match status" value="1"/>
</dbReference>
<sequence length="195" mass="22008">MSNLRAFLAIPLPEDLRHRARRLQQELSPRLPDVRWVRPESLHLTLRFLPDLPEETVEKIGQIMLSVGTLIPPFHIDVTTLGTFPGPTRARVLWLGIDGGAALGELFHALNERLATTGLPRETRPFTPHLTLGRWRQPGAIPQDLWQRRAALTLGDFQADRMILFESRLAASSAIHLPLRVAPLGLLRRRLADNL</sequence>
<evidence type="ECO:0000256" key="1">
    <source>
        <dbReference type="ARBA" id="ARBA00022801"/>
    </source>
</evidence>
<dbReference type="EC" id="3.1.4.58" evidence="2"/>
<dbReference type="HAMAP" id="MF_01940">
    <property type="entry name" value="RNA_CPDase"/>
    <property type="match status" value="1"/>
</dbReference>
<dbReference type="AlphaFoldDB" id="A0A550J6P9"/>
<feature type="active site" description="Proton acceptor" evidence="2">
    <location>
        <position position="129"/>
    </location>
</feature>
<dbReference type="RefSeq" id="WP_092054488.1">
    <property type="nucleotide sequence ID" value="NZ_FOJJ01000006.1"/>
</dbReference>
<dbReference type="Gene3D" id="3.90.1140.10">
    <property type="entry name" value="Cyclic phosphodiesterase"/>
    <property type="match status" value="1"/>
</dbReference>
<feature type="short sequence motif" description="HXTX 2" evidence="2">
    <location>
        <begin position="129"/>
        <end position="132"/>
    </location>
</feature>
<evidence type="ECO:0000256" key="2">
    <source>
        <dbReference type="HAMAP-Rule" id="MF_01940"/>
    </source>
</evidence>
<evidence type="ECO:0000313" key="4">
    <source>
        <dbReference type="EMBL" id="TRO78812.1"/>
    </source>
</evidence>
<name>A0A550J6P9_9BACT</name>
<feature type="domain" description="Phosphoesterase HXTX" evidence="3">
    <location>
        <begin position="101"/>
        <end position="172"/>
    </location>
</feature>
<keyword evidence="5" id="KW-1185">Reference proteome</keyword>
<proteinExistence type="inferred from homology"/>
<reference evidence="4 5" key="1">
    <citation type="submission" date="2019-07" db="EMBL/GenBank/DDBJ databases">
        <title>Insights of Desulfuromonas acetexigens electromicrobiology.</title>
        <authorList>
            <person name="Katuri K."/>
            <person name="Sapireddy V."/>
            <person name="Shaw D.R."/>
            <person name="Saikaly P."/>
        </authorList>
    </citation>
    <scope>NUCLEOTIDE SEQUENCE [LARGE SCALE GENOMIC DNA]</scope>
    <source>
        <strain evidence="4 5">2873</strain>
    </source>
</reference>
<feature type="active site" description="Proton donor" evidence="2">
    <location>
        <position position="43"/>
    </location>
</feature>